<organism evidence="2 3">
    <name type="scientific">Klebsiella michiganensis (strain ATCC 8724 / DSM 4798 / JCM 20051 / NBRC 3318 / NRRL B-199 / KCTC 1686 / BUCSAV 143 / CCM 1901)</name>
    <dbReference type="NCBI Taxonomy" id="1006551"/>
    <lineage>
        <taxon>Bacteria</taxon>
        <taxon>Pseudomonadati</taxon>
        <taxon>Pseudomonadota</taxon>
        <taxon>Gammaproteobacteria</taxon>
        <taxon>Enterobacterales</taxon>
        <taxon>Enterobacteriaceae</taxon>
        <taxon>Klebsiella/Raoultella group</taxon>
        <taxon>Klebsiella</taxon>
    </lineage>
</organism>
<evidence type="ECO:0000313" key="3">
    <source>
        <dbReference type="Proteomes" id="UP000007843"/>
    </source>
</evidence>
<dbReference type="AlphaFoldDB" id="A0A0H3HES4"/>
<keyword evidence="1" id="KW-0812">Transmembrane</keyword>
<dbReference type="EMBL" id="CP003218">
    <property type="protein sequence ID" value="AEX06008.1"/>
    <property type="molecule type" value="Genomic_DNA"/>
</dbReference>
<gene>
    <name evidence="2" type="ordered locus">KOX_21440</name>
</gene>
<keyword evidence="1" id="KW-0472">Membrane</keyword>
<name>A0A0H3HES4_KLEM8</name>
<dbReference type="RefSeq" id="WP_004851233.1">
    <property type="nucleotide sequence ID" value="NC_016612.1"/>
</dbReference>
<feature type="transmembrane region" description="Helical" evidence="1">
    <location>
        <begin position="70"/>
        <end position="88"/>
    </location>
</feature>
<evidence type="ECO:0008006" key="4">
    <source>
        <dbReference type="Google" id="ProtNLM"/>
    </source>
</evidence>
<dbReference type="HOGENOM" id="CLU_135567_2_1_6"/>
<dbReference type="Proteomes" id="UP000007843">
    <property type="component" value="Chromosome"/>
</dbReference>
<dbReference type="SUPFAM" id="SSF69047">
    <property type="entry name" value="Hypothetical protein YjbJ"/>
    <property type="match status" value="1"/>
</dbReference>
<reference evidence="2 3" key="1">
    <citation type="journal article" date="2012" name="J. Bacteriol.">
        <title>Complete genome sequence of Klebsiella oxytoca KCTC 1686, used in production of 2,3-butanediol.</title>
        <authorList>
            <person name="Shin S.H."/>
            <person name="Kim S."/>
            <person name="Kim J.Y."/>
            <person name="Lee S."/>
            <person name="Um Y."/>
            <person name="Oh M.K."/>
            <person name="Kim Y.R."/>
            <person name="Lee J."/>
            <person name="Yang K.S."/>
        </authorList>
    </citation>
    <scope>NUCLEOTIDE SEQUENCE [LARGE SCALE GENOMIC DNA]</scope>
    <source>
        <strain evidence="3">ATCC 8724 / DSM 4798 / JCM 20051 / NBRC 3318 / NRRL B-199 / KCTC 1686</strain>
    </source>
</reference>
<evidence type="ECO:0000313" key="2">
    <source>
        <dbReference type="EMBL" id="AEX06008.1"/>
    </source>
</evidence>
<accession>A0A0H3HES4</accession>
<protein>
    <recommendedName>
        <fullName evidence="4">DUF883 family protein</fullName>
    </recommendedName>
</protein>
<dbReference type="KEGG" id="kox:KOX_21440"/>
<evidence type="ECO:0000256" key="1">
    <source>
        <dbReference type="SAM" id="Phobius"/>
    </source>
</evidence>
<sequence length="90" mass="9501">MSSQEYENDAQNLADKVSNKVNEFAGEAQQQFGDAVDSPKHQLKGAARKYAAQASDAVSEVSERVRENPLTGLLAAGAIGLVIGLLAGRK</sequence>
<proteinExistence type="predicted"/>
<dbReference type="InterPro" id="IPR036629">
    <property type="entry name" value="YjbJ_sf"/>
</dbReference>
<dbReference type="GeneID" id="66559652"/>
<keyword evidence="1" id="KW-1133">Transmembrane helix</keyword>